<proteinExistence type="predicted"/>
<dbReference type="PANTHER" id="PTHR33401">
    <property type="entry name" value="LIGHT-HARVESTING COMPLEX-LIKE PROTEIN OHP2, CHLOROPLASTIC"/>
    <property type="match status" value="1"/>
</dbReference>
<reference evidence="2" key="2">
    <citation type="journal article" date="2024" name="Plant">
        <title>Genomic evolution and insights into agronomic trait innovations of Sesamum species.</title>
        <authorList>
            <person name="Miao H."/>
            <person name="Wang L."/>
            <person name="Qu L."/>
            <person name="Liu H."/>
            <person name="Sun Y."/>
            <person name="Le M."/>
            <person name="Wang Q."/>
            <person name="Wei S."/>
            <person name="Zheng Y."/>
            <person name="Lin W."/>
            <person name="Duan Y."/>
            <person name="Cao H."/>
            <person name="Xiong S."/>
            <person name="Wang X."/>
            <person name="Wei L."/>
            <person name="Li C."/>
            <person name="Ma Q."/>
            <person name="Ju M."/>
            <person name="Zhao R."/>
            <person name="Li G."/>
            <person name="Mu C."/>
            <person name="Tian Q."/>
            <person name="Mei H."/>
            <person name="Zhang T."/>
            <person name="Gao T."/>
            <person name="Zhang H."/>
        </authorList>
    </citation>
    <scope>NUCLEOTIDE SEQUENCE</scope>
    <source>
        <strain evidence="2">G01</strain>
    </source>
</reference>
<organism evidence="2">
    <name type="scientific">Sesamum angustifolium</name>
    <dbReference type="NCBI Taxonomy" id="2727405"/>
    <lineage>
        <taxon>Eukaryota</taxon>
        <taxon>Viridiplantae</taxon>
        <taxon>Streptophyta</taxon>
        <taxon>Embryophyta</taxon>
        <taxon>Tracheophyta</taxon>
        <taxon>Spermatophyta</taxon>
        <taxon>Magnoliopsida</taxon>
        <taxon>eudicotyledons</taxon>
        <taxon>Gunneridae</taxon>
        <taxon>Pentapetalae</taxon>
        <taxon>asterids</taxon>
        <taxon>lamiids</taxon>
        <taxon>Lamiales</taxon>
        <taxon>Pedaliaceae</taxon>
        <taxon>Sesamum</taxon>
    </lineage>
</organism>
<comment type="caution">
    <text evidence="2">The sequence shown here is derived from an EMBL/GenBank/DDBJ whole genome shotgun (WGS) entry which is preliminary data.</text>
</comment>
<protein>
    <submittedName>
        <fullName evidence="2">Uncharacterized protein</fullName>
    </submittedName>
</protein>
<feature type="region of interest" description="Disordered" evidence="1">
    <location>
        <begin position="92"/>
        <end position="149"/>
    </location>
</feature>
<sequence length="211" mass="23657">MCRTSDTSIYWICIICIIKSCTSHFPKARDCRSWQLHPPPPLREPGRVPEQAPNPARRQIKLILILAAPEHSRCTSLVCSCYVASRNSDSREEEISRRVRSINDDRQKRVTGSGNRDGGMVFMESHESRGVDRSSKSRMQVESAAHHHAPLKSNLKKTVSTMEMNGKLSSGMRKVSWSDAHGKDIAHVQEFEPSEEEELGGVGNSCRCAIQ</sequence>
<evidence type="ECO:0000256" key="1">
    <source>
        <dbReference type="SAM" id="MobiDB-lite"/>
    </source>
</evidence>
<feature type="compositionally biased region" description="Basic and acidic residues" evidence="1">
    <location>
        <begin position="124"/>
        <end position="135"/>
    </location>
</feature>
<name>A0AAW2NZ06_9LAMI</name>
<evidence type="ECO:0000313" key="2">
    <source>
        <dbReference type="EMBL" id="KAL0349112.1"/>
    </source>
</evidence>
<dbReference type="PANTHER" id="PTHR33401:SF13">
    <property type="entry name" value="EXPRESSED PROTEIN"/>
    <property type="match status" value="1"/>
</dbReference>
<gene>
    <name evidence="2" type="ORF">Sangu_1139000</name>
</gene>
<feature type="compositionally biased region" description="Basic and acidic residues" evidence="1">
    <location>
        <begin position="92"/>
        <end position="108"/>
    </location>
</feature>
<accession>A0AAW2NZ06</accession>
<dbReference type="AlphaFoldDB" id="A0AAW2NZ06"/>
<reference evidence="2" key="1">
    <citation type="submission" date="2020-06" db="EMBL/GenBank/DDBJ databases">
        <authorList>
            <person name="Li T."/>
            <person name="Hu X."/>
            <person name="Zhang T."/>
            <person name="Song X."/>
            <person name="Zhang H."/>
            <person name="Dai N."/>
            <person name="Sheng W."/>
            <person name="Hou X."/>
            <person name="Wei L."/>
        </authorList>
    </citation>
    <scope>NUCLEOTIDE SEQUENCE</scope>
    <source>
        <strain evidence="2">G01</strain>
        <tissue evidence="2">Leaf</tissue>
    </source>
</reference>
<dbReference type="EMBL" id="JACGWK010000006">
    <property type="protein sequence ID" value="KAL0349112.1"/>
    <property type="molecule type" value="Genomic_DNA"/>
</dbReference>